<feature type="compositionally biased region" description="Low complexity" evidence="1">
    <location>
        <begin position="42"/>
        <end position="52"/>
    </location>
</feature>
<organism evidence="2">
    <name type="scientific">uncultured Caudovirales phage</name>
    <dbReference type="NCBI Taxonomy" id="2100421"/>
    <lineage>
        <taxon>Viruses</taxon>
        <taxon>Duplodnaviria</taxon>
        <taxon>Heunggongvirae</taxon>
        <taxon>Uroviricota</taxon>
        <taxon>Caudoviricetes</taxon>
        <taxon>Peduoviridae</taxon>
        <taxon>Maltschvirus</taxon>
        <taxon>Maltschvirus maltsch</taxon>
    </lineage>
</organism>
<reference evidence="2" key="1">
    <citation type="submission" date="2020-05" db="EMBL/GenBank/DDBJ databases">
        <authorList>
            <person name="Chiriac C."/>
            <person name="Salcher M."/>
            <person name="Ghai R."/>
            <person name="Kavagutti S V."/>
        </authorList>
    </citation>
    <scope>NUCLEOTIDE SEQUENCE</scope>
</reference>
<sequence>MAYLPENEADRQRRMQQEGQQGPQVASGASGVITGAQAQPTGMGASAAKGPAKSGAFTNLNSYIQANKPQAASLARNVADNVAKQADKAKESVTGLQGQFQQQAQAGGVARNQNLVNEAVTNPNAVLQDQAKAAQFKQMRDAEYKGPSSLQDVQGYTDTRNAYTNANQALENTKSEAGRFSLVQQQFAKPSYSRGQQRLDQLLLQNSPEARQSFADVQGRYTGLMDQLTGAEKSAGELAAARKAETEAARTDVQTALGQFDDPNTSVNEAAGAFGNMQTDLQKRTADYKQQQQSLYDRAQAQIKEGKGFDADVMDLLGLKEGDNLYNVDLGALNPTFNPDAINEQSVATSEDYGRYKALSELAGIDPTYLYDESQAGKAARVQYDHDTLAAQRENAQRQLADVRGRSRDMANMAGMYKDYFGGNAVTALDPNTATPDDLRKFLSEIGDRDSLEAMRRAADSAGSLNTGGGGSGDAARITTERSGIYDQINNWLKSYDALNPNRTVTRK</sequence>
<protein>
    <submittedName>
        <fullName evidence="2">Uncharacterized protein</fullName>
    </submittedName>
</protein>
<accession>A0A6J5S371</accession>
<proteinExistence type="predicted"/>
<name>A0A6J5S371_9CAUD</name>
<evidence type="ECO:0000256" key="1">
    <source>
        <dbReference type="SAM" id="MobiDB-lite"/>
    </source>
</evidence>
<gene>
    <name evidence="2" type="ORF">UFOVP1351_23</name>
</gene>
<dbReference type="EMBL" id="LR797306">
    <property type="protein sequence ID" value="CAB4200078.1"/>
    <property type="molecule type" value="Genomic_DNA"/>
</dbReference>
<evidence type="ECO:0000313" key="2">
    <source>
        <dbReference type="EMBL" id="CAB4200078.1"/>
    </source>
</evidence>
<feature type="region of interest" description="Disordered" evidence="1">
    <location>
        <begin position="1"/>
        <end position="52"/>
    </location>
</feature>